<proteinExistence type="predicted"/>
<name>Q9GLF7_TRIVU</name>
<feature type="signal peptide" evidence="8">
    <location>
        <begin position="1"/>
        <end position="17"/>
    </location>
</feature>
<feature type="chain" id="PRO_5004330478" evidence="8">
    <location>
        <begin position="18"/>
        <end position="620"/>
    </location>
</feature>
<keyword evidence="4 7" id="KW-1133">Transmembrane helix</keyword>
<dbReference type="Gene3D" id="1.10.287.210">
    <property type="match status" value="1"/>
</dbReference>
<dbReference type="GO" id="GO:0016020">
    <property type="term" value="C:membrane"/>
    <property type="evidence" value="ECO:0007669"/>
    <property type="project" value="UniProtKB-SubCell"/>
</dbReference>
<dbReference type="Pfam" id="PF00429">
    <property type="entry name" value="TLV_coat"/>
    <property type="match status" value="1"/>
</dbReference>
<organism evidence="9">
    <name type="scientific">Trichosurus vulpecula</name>
    <name type="common">Brush-tailed possum</name>
    <dbReference type="NCBI Taxonomy" id="9337"/>
    <lineage>
        <taxon>Eukaryota</taxon>
        <taxon>Metazoa</taxon>
        <taxon>Chordata</taxon>
        <taxon>Craniata</taxon>
        <taxon>Vertebrata</taxon>
        <taxon>Euteleostomi</taxon>
        <taxon>Mammalia</taxon>
        <taxon>Metatheria</taxon>
        <taxon>Diprotodontia</taxon>
        <taxon>Phalangeridae</taxon>
        <taxon>Trichosurus</taxon>
    </lineage>
</organism>
<dbReference type="PANTHER" id="PTHR10424">
    <property type="entry name" value="VIRAL ENVELOPE PROTEIN"/>
    <property type="match status" value="1"/>
</dbReference>
<evidence type="ECO:0000256" key="5">
    <source>
        <dbReference type="ARBA" id="ARBA00023136"/>
    </source>
</evidence>
<evidence type="ECO:0000256" key="7">
    <source>
        <dbReference type="SAM" id="Phobius"/>
    </source>
</evidence>
<dbReference type="InterPro" id="IPR018154">
    <property type="entry name" value="TLV/ENV_coat_polyprotein"/>
</dbReference>
<reference evidence="9" key="1">
    <citation type="journal article" date="2001" name="J. Virol.">
        <title>Endogenous type D retrovirus in a marsupial, the common brushtail possum (Trichosurus vulpecula).</title>
        <authorList>
            <person name="Baillie G.J."/>
            <person name="Wilkins R.J."/>
        </authorList>
    </citation>
    <scope>NUCLEOTIDE SEQUENCE</scope>
</reference>
<dbReference type="AlphaFoldDB" id="Q9GLF7"/>
<sequence length="620" mass="67973">MISTLLISLLLFAETDAGFGPPPGTDLRHALFGAPCDCKGGIITAMPTAFTRAIDCGNKIAYLQYHHTGTGISRQSYQCVRKVKIIPQNNGIPGPCPSDCVYLQALHSLCYTSTQQCTGKSGTYLTSRQQRAYGGSTGGDWGPIQISGPTNKYAQASCDKINIGKNVCWSLHAPIHVSDGGGPTDQIREMEVKERVDEIIRAMYPPLQYHPLALPRGRGVDLDVQTYDILASTHKALNITNPDLAKDCWLCMTLGTPMPLALLTHDLSFATNCALSPPFRVQPMRPLSAPCIEAPFRNSSYDLNVGHASFALCTSNHTFNYTVERTPHLLCPTPGRAFVCGGNMAFLALPSNWTGLCVQASILPDINIISGDQPVPLPSIDYIAGRPKRAVAFIPLLVGLGVAGAMTTGSAGLGVAIHSYAKLSNQLINDVQTLSGTIHDLQDQIDSLAEVVLQNRRGLDLLTAEQGGICLALQEKCCFYANKSGMVRDKIKKLQEELVQRRKELLNNPLWNGLHGLLPYLLPLLGPLVGLLLLLSFGPWVFNRLTTFVKSQVDSAIARKSHIFYSRLQEQDTTEQQEERLQFTEDLLKEPWHRRWKTNLYALCYKANQPLPLFARPASP</sequence>
<dbReference type="CDD" id="cd09851">
    <property type="entry name" value="HTLV-1-like_HR1-HR2"/>
    <property type="match status" value="1"/>
</dbReference>
<evidence type="ECO:0000256" key="2">
    <source>
        <dbReference type="ARBA" id="ARBA00022692"/>
    </source>
</evidence>
<gene>
    <name evidence="9" type="primary">env</name>
</gene>
<protein>
    <submittedName>
        <fullName evidence="9">Envelope protein</fullName>
    </submittedName>
</protein>
<keyword evidence="6" id="KW-1015">Disulfide bond</keyword>
<comment type="subcellular location">
    <subcellularLocation>
        <location evidence="1">Membrane</location>
        <topology evidence="1">Single-pass membrane protein</topology>
    </subcellularLocation>
</comment>
<dbReference type="EMBL" id="AF284693">
    <property type="protein sequence ID" value="AAG28161.1"/>
    <property type="molecule type" value="Genomic_DNA"/>
</dbReference>
<evidence type="ECO:0000256" key="8">
    <source>
        <dbReference type="SAM" id="SignalP"/>
    </source>
</evidence>
<keyword evidence="3 8" id="KW-0732">Signal</keyword>
<evidence type="ECO:0000313" key="9">
    <source>
        <dbReference type="EMBL" id="AAG28161.1"/>
    </source>
</evidence>
<feature type="transmembrane region" description="Helical" evidence="7">
    <location>
        <begin position="517"/>
        <end position="542"/>
    </location>
</feature>
<evidence type="ECO:0000256" key="3">
    <source>
        <dbReference type="ARBA" id="ARBA00022729"/>
    </source>
</evidence>
<evidence type="ECO:0000256" key="1">
    <source>
        <dbReference type="ARBA" id="ARBA00004167"/>
    </source>
</evidence>
<keyword evidence="2 7" id="KW-0812">Transmembrane</keyword>
<keyword evidence="9" id="KW-0946">Virion</keyword>
<dbReference type="PANTHER" id="PTHR10424:SF75">
    <property type="entry name" value="ENDOGENOUS RETROVIRUS GROUP S71 MEMBER 1 ENV POLYPROTEIN"/>
    <property type="match status" value="1"/>
</dbReference>
<keyword evidence="9" id="KW-0261">Viral envelope protein</keyword>
<dbReference type="SUPFAM" id="SSF58069">
    <property type="entry name" value="Virus ectodomain"/>
    <property type="match status" value="1"/>
</dbReference>
<keyword evidence="5 7" id="KW-0472">Membrane</keyword>
<evidence type="ECO:0000256" key="6">
    <source>
        <dbReference type="ARBA" id="ARBA00023157"/>
    </source>
</evidence>
<accession>Q9GLF7</accession>
<evidence type="ECO:0000256" key="4">
    <source>
        <dbReference type="ARBA" id="ARBA00022989"/>
    </source>
</evidence>